<evidence type="ECO:0000313" key="1">
    <source>
        <dbReference type="EMBL" id="KAE8329065.1"/>
    </source>
</evidence>
<dbReference type="AlphaFoldDB" id="A0A5N6X764"/>
<evidence type="ECO:0000313" key="2">
    <source>
        <dbReference type="Proteomes" id="UP000325945"/>
    </source>
</evidence>
<organism evidence="1 2">
    <name type="scientific">Aspergillus sergii</name>
    <dbReference type="NCBI Taxonomy" id="1034303"/>
    <lineage>
        <taxon>Eukaryota</taxon>
        <taxon>Fungi</taxon>
        <taxon>Dikarya</taxon>
        <taxon>Ascomycota</taxon>
        <taxon>Pezizomycotina</taxon>
        <taxon>Eurotiomycetes</taxon>
        <taxon>Eurotiomycetidae</taxon>
        <taxon>Eurotiales</taxon>
        <taxon>Aspergillaceae</taxon>
        <taxon>Aspergillus</taxon>
        <taxon>Aspergillus subgen. Circumdati</taxon>
    </lineage>
</organism>
<proteinExistence type="predicted"/>
<reference evidence="2" key="1">
    <citation type="submission" date="2019-04" db="EMBL/GenBank/DDBJ databases">
        <title>Friends and foes A comparative genomics studyof 23 Aspergillus species from section Flavi.</title>
        <authorList>
            <consortium name="DOE Joint Genome Institute"/>
            <person name="Kjaerbolling I."/>
            <person name="Vesth T."/>
            <person name="Frisvad J.C."/>
            <person name="Nybo J.L."/>
            <person name="Theobald S."/>
            <person name="Kildgaard S."/>
            <person name="Isbrandt T."/>
            <person name="Kuo A."/>
            <person name="Sato A."/>
            <person name="Lyhne E.K."/>
            <person name="Kogle M.E."/>
            <person name="Wiebenga A."/>
            <person name="Kun R.S."/>
            <person name="Lubbers R.J."/>
            <person name="Makela M.R."/>
            <person name="Barry K."/>
            <person name="Chovatia M."/>
            <person name="Clum A."/>
            <person name="Daum C."/>
            <person name="Haridas S."/>
            <person name="He G."/>
            <person name="LaButti K."/>
            <person name="Lipzen A."/>
            <person name="Mondo S."/>
            <person name="Riley R."/>
            <person name="Salamov A."/>
            <person name="Simmons B.A."/>
            <person name="Magnuson J.K."/>
            <person name="Henrissat B."/>
            <person name="Mortensen U.H."/>
            <person name="Larsen T.O."/>
            <person name="Devries R.P."/>
            <person name="Grigoriev I.V."/>
            <person name="Machida M."/>
            <person name="Baker S.E."/>
            <person name="Andersen M.R."/>
        </authorList>
    </citation>
    <scope>NUCLEOTIDE SEQUENCE [LARGE SCALE GENOMIC DNA]</scope>
    <source>
        <strain evidence="2">CBS 130017</strain>
    </source>
</reference>
<dbReference type="EMBL" id="ML741781">
    <property type="protein sequence ID" value="KAE8329065.1"/>
    <property type="molecule type" value="Genomic_DNA"/>
</dbReference>
<accession>A0A5N6X764</accession>
<protein>
    <submittedName>
        <fullName evidence="1">Uncharacterized protein</fullName>
    </submittedName>
</protein>
<dbReference type="Proteomes" id="UP000325945">
    <property type="component" value="Unassembled WGS sequence"/>
</dbReference>
<sequence>MDSSKLTENREFAARLSSPTYITCCVVRGRGTEVGREGMLLAAESSILCTVRIAV</sequence>
<keyword evidence="2" id="KW-1185">Reference proteome</keyword>
<name>A0A5N6X764_9EURO</name>
<gene>
    <name evidence="1" type="ORF">BDV39DRAFT_55674</name>
</gene>